<comment type="caution">
    <text evidence="2">The sequence shown here is derived from an EMBL/GenBank/DDBJ whole genome shotgun (WGS) entry which is preliminary data.</text>
</comment>
<keyword evidence="1" id="KW-1133">Transmembrane helix</keyword>
<protein>
    <recommendedName>
        <fullName evidence="4">Riboflavin biosynthesis protein RibA</fullName>
    </recommendedName>
</protein>
<dbReference type="RefSeq" id="WP_310052906.1">
    <property type="nucleotide sequence ID" value="NZ_JAVDVW010000001.1"/>
</dbReference>
<feature type="transmembrane region" description="Helical" evidence="1">
    <location>
        <begin position="65"/>
        <end position="92"/>
    </location>
</feature>
<keyword evidence="1" id="KW-0812">Transmembrane</keyword>
<evidence type="ECO:0000313" key="3">
    <source>
        <dbReference type="Proteomes" id="UP001267878"/>
    </source>
</evidence>
<gene>
    <name evidence="2" type="ORF">J2X04_001171</name>
</gene>
<proteinExistence type="predicted"/>
<evidence type="ECO:0000256" key="1">
    <source>
        <dbReference type="SAM" id="Phobius"/>
    </source>
</evidence>
<accession>A0ABU1VMX7</accession>
<keyword evidence="1" id="KW-0472">Membrane</keyword>
<reference evidence="2 3" key="1">
    <citation type="submission" date="2023-07" db="EMBL/GenBank/DDBJ databases">
        <title>Sorghum-associated microbial communities from plants grown in Nebraska, USA.</title>
        <authorList>
            <person name="Schachtman D."/>
        </authorList>
    </citation>
    <scope>NUCLEOTIDE SEQUENCE [LARGE SCALE GENOMIC DNA]</scope>
    <source>
        <strain evidence="2 3">BE187</strain>
    </source>
</reference>
<sequence length="177" mass="18246">MSETSPITGELSNSKVAGVFPLESAARDAAQAVSAALSLGSAQVQVITPAEPHPGRKLEPESRGIWHTIVVAHVRLGIAGAVAGLLVFAALYAAGLPFIVNSPVAAGLVMLFFGTVAGLFLGGFVSLRPDHDRYVEAARDAMAAGKTTVVVHAFSAEQRHQAAELLRAHGGDVTSTL</sequence>
<feature type="transmembrane region" description="Helical" evidence="1">
    <location>
        <begin position="104"/>
        <end position="125"/>
    </location>
</feature>
<organism evidence="2 3">
    <name type="scientific">Agrilutibacter niabensis</name>
    <dbReference type="NCBI Taxonomy" id="380628"/>
    <lineage>
        <taxon>Bacteria</taxon>
        <taxon>Pseudomonadati</taxon>
        <taxon>Pseudomonadota</taxon>
        <taxon>Gammaproteobacteria</taxon>
        <taxon>Lysobacterales</taxon>
        <taxon>Lysobacteraceae</taxon>
        <taxon>Agrilutibacter</taxon>
    </lineage>
</organism>
<evidence type="ECO:0008006" key="4">
    <source>
        <dbReference type="Google" id="ProtNLM"/>
    </source>
</evidence>
<name>A0ABU1VMX7_9GAMM</name>
<evidence type="ECO:0000313" key="2">
    <source>
        <dbReference type="EMBL" id="MDR7098824.1"/>
    </source>
</evidence>
<keyword evidence="3" id="KW-1185">Reference proteome</keyword>
<dbReference type="Proteomes" id="UP001267878">
    <property type="component" value="Unassembled WGS sequence"/>
</dbReference>
<dbReference type="EMBL" id="JAVDVW010000001">
    <property type="protein sequence ID" value="MDR7098824.1"/>
    <property type="molecule type" value="Genomic_DNA"/>
</dbReference>